<dbReference type="PATRIC" id="fig|1423722.3.peg.128"/>
<dbReference type="InterPro" id="IPR023365">
    <property type="entry name" value="Sortase_dom-sf"/>
</dbReference>
<dbReference type="RefSeq" id="WP_056946222.1">
    <property type="nucleotide sequence ID" value="NZ_AZCV01000001.1"/>
</dbReference>
<feature type="active site" description="Acyl-thioester intermediate" evidence="4">
    <location>
        <position position="192"/>
    </location>
</feature>
<proteinExistence type="predicted"/>
<organism evidence="5 6">
    <name type="scientific">Amylolactobacillus amylotrophicus DSM 20534</name>
    <dbReference type="NCBI Taxonomy" id="1423722"/>
    <lineage>
        <taxon>Bacteria</taxon>
        <taxon>Bacillati</taxon>
        <taxon>Bacillota</taxon>
        <taxon>Bacilli</taxon>
        <taxon>Lactobacillales</taxon>
        <taxon>Lactobacillaceae</taxon>
        <taxon>Amylolactobacillus</taxon>
    </lineage>
</organism>
<dbReference type="Pfam" id="PF04203">
    <property type="entry name" value="Sortase"/>
    <property type="match status" value="1"/>
</dbReference>
<comment type="caution">
    <text evidence="5">The sequence shown here is derived from an EMBL/GenBank/DDBJ whole genome shotgun (WGS) entry which is preliminary data.</text>
</comment>
<keyword evidence="3" id="KW-0788">Thiol protease</keyword>
<gene>
    <name evidence="5" type="ORF">FC62_GL000126</name>
</gene>
<dbReference type="SUPFAM" id="SSF63817">
    <property type="entry name" value="Sortase"/>
    <property type="match status" value="1"/>
</dbReference>
<keyword evidence="1" id="KW-0645">Protease</keyword>
<keyword evidence="6" id="KW-1185">Reference proteome</keyword>
<dbReference type="CDD" id="cd06165">
    <property type="entry name" value="Sortase_A"/>
    <property type="match status" value="1"/>
</dbReference>
<name>A0A0R1GXF2_9LACO</name>
<sequence>MRKARRIILTILATILLLIGLVLIFNEPIKGWLVQMNQENKMAKISPKSIEQANKSKGDFDFSKVKSIDMAQIGNSMANNTAQTLGVLAIPSVKMRLPILKGLSDAALSSGGGTMRPDQKMGQGNYPLAGHYMTNKGILFSPIERAQIGQKVYLTDLKKVYTYKIYYKKVVNPYAVWLVNNTKKKMVTLITCANGGISRWAIRGKLVKTQKATSKTLKIFDLEDMVK</sequence>
<dbReference type="InterPro" id="IPR005754">
    <property type="entry name" value="Sortase"/>
</dbReference>
<accession>A0A0R1GXF2</accession>
<dbReference type="EMBL" id="AZCV01000001">
    <property type="protein sequence ID" value="KRK38441.1"/>
    <property type="molecule type" value="Genomic_DNA"/>
</dbReference>
<evidence type="ECO:0000256" key="1">
    <source>
        <dbReference type="ARBA" id="ARBA00022670"/>
    </source>
</evidence>
<dbReference type="AlphaFoldDB" id="A0A0R1GXF2"/>
<evidence type="ECO:0000256" key="3">
    <source>
        <dbReference type="ARBA" id="ARBA00022807"/>
    </source>
</evidence>
<evidence type="ECO:0000313" key="5">
    <source>
        <dbReference type="EMBL" id="KRK38441.1"/>
    </source>
</evidence>
<dbReference type="Proteomes" id="UP000050909">
    <property type="component" value="Unassembled WGS sequence"/>
</dbReference>
<dbReference type="NCBIfam" id="TIGR01076">
    <property type="entry name" value="sortase_fam"/>
    <property type="match status" value="1"/>
</dbReference>
<feature type="active site" description="Proton donor/acceptor" evidence="4">
    <location>
        <position position="131"/>
    </location>
</feature>
<evidence type="ECO:0000313" key="6">
    <source>
        <dbReference type="Proteomes" id="UP000050909"/>
    </source>
</evidence>
<dbReference type="GO" id="GO:0008234">
    <property type="term" value="F:cysteine-type peptidase activity"/>
    <property type="evidence" value="ECO:0007669"/>
    <property type="project" value="UniProtKB-KW"/>
</dbReference>
<dbReference type="Gene3D" id="2.40.260.10">
    <property type="entry name" value="Sortase"/>
    <property type="match status" value="1"/>
</dbReference>
<protein>
    <submittedName>
        <fullName evidence="5">Sortase</fullName>
    </submittedName>
</protein>
<evidence type="ECO:0000256" key="4">
    <source>
        <dbReference type="PIRSR" id="PIRSR605754-1"/>
    </source>
</evidence>
<dbReference type="GO" id="GO:0006508">
    <property type="term" value="P:proteolysis"/>
    <property type="evidence" value="ECO:0007669"/>
    <property type="project" value="UniProtKB-KW"/>
</dbReference>
<keyword evidence="2" id="KW-0378">Hydrolase</keyword>
<dbReference type="InterPro" id="IPR042007">
    <property type="entry name" value="Sortase_A"/>
</dbReference>
<evidence type="ECO:0000256" key="2">
    <source>
        <dbReference type="ARBA" id="ARBA00022801"/>
    </source>
</evidence>
<reference evidence="5 6" key="1">
    <citation type="journal article" date="2015" name="Genome Announc.">
        <title>Expanding the biotechnology potential of lactobacilli through comparative genomics of 213 strains and associated genera.</title>
        <authorList>
            <person name="Sun Z."/>
            <person name="Harris H.M."/>
            <person name="McCann A."/>
            <person name="Guo C."/>
            <person name="Argimon S."/>
            <person name="Zhang W."/>
            <person name="Yang X."/>
            <person name="Jeffery I.B."/>
            <person name="Cooney J.C."/>
            <person name="Kagawa T.F."/>
            <person name="Liu W."/>
            <person name="Song Y."/>
            <person name="Salvetti E."/>
            <person name="Wrobel A."/>
            <person name="Rasinkangas P."/>
            <person name="Parkhill J."/>
            <person name="Rea M.C."/>
            <person name="O'Sullivan O."/>
            <person name="Ritari J."/>
            <person name="Douillard F.P."/>
            <person name="Paul Ross R."/>
            <person name="Yang R."/>
            <person name="Briner A.E."/>
            <person name="Felis G.E."/>
            <person name="de Vos W.M."/>
            <person name="Barrangou R."/>
            <person name="Klaenhammer T.R."/>
            <person name="Caufield P.W."/>
            <person name="Cui Y."/>
            <person name="Zhang H."/>
            <person name="O'Toole P.W."/>
        </authorList>
    </citation>
    <scope>NUCLEOTIDE SEQUENCE [LARGE SCALE GENOMIC DNA]</scope>
    <source>
        <strain evidence="5 6">DSM 20534</strain>
    </source>
</reference>